<dbReference type="EC" id="2.4.1.224" evidence="6"/>
<keyword evidence="7" id="KW-0328">Glycosyltransferase</keyword>
<evidence type="ECO:0000313" key="24">
    <source>
        <dbReference type="Proteomes" id="UP000230750"/>
    </source>
</evidence>
<evidence type="ECO:0000256" key="9">
    <source>
        <dbReference type="ARBA" id="ARBA00022692"/>
    </source>
</evidence>
<feature type="transmembrane region" description="Helical" evidence="20">
    <location>
        <begin position="63"/>
        <end position="84"/>
    </location>
</feature>
<evidence type="ECO:0000256" key="14">
    <source>
        <dbReference type="ARBA" id="ARBA00023034"/>
    </source>
</evidence>
<dbReference type="Pfam" id="PF09258">
    <property type="entry name" value="Glyco_transf_64"/>
    <property type="match status" value="1"/>
</dbReference>
<comment type="caution">
    <text evidence="23">The sequence shown here is derived from an EMBL/GenBank/DDBJ whole genome shotgun (WGS) entry which is preliminary data.</text>
</comment>
<dbReference type="Proteomes" id="UP000230750">
    <property type="component" value="Unassembled WGS sequence"/>
</dbReference>
<dbReference type="InterPro" id="IPR004263">
    <property type="entry name" value="Exostosin"/>
</dbReference>
<evidence type="ECO:0000256" key="7">
    <source>
        <dbReference type="ARBA" id="ARBA00022676"/>
    </source>
</evidence>
<keyword evidence="13 20" id="KW-1133">Transmembrane helix</keyword>
<keyword evidence="12" id="KW-0735">Signal-anchor</keyword>
<dbReference type="GO" id="GO:0046872">
    <property type="term" value="F:metal ion binding"/>
    <property type="evidence" value="ECO:0007669"/>
    <property type="project" value="UniProtKB-KW"/>
</dbReference>
<reference evidence="23 24" key="1">
    <citation type="journal article" date="2017" name="PLoS Biol.">
        <title>The sea cucumber genome provides insights into morphological evolution and visceral regeneration.</title>
        <authorList>
            <person name="Zhang X."/>
            <person name="Sun L."/>
            <person name="Yuan J."/>
            <person name="Sun Y."/>
            <person name="Gao Y."/>
            <person name="Zhang L."/>
            <person name="Li S."/>
            <person name="Dai H."/>
            <person name="Hamel J.F."/>
            <person name="Liu C."/>
            <person name="Yu Y."/>
            <person name="Liu S."/>
            <person name="Lin W."/>
            <person name="Guo K."/>
            <person name="Jin S."/>
            <person name="Xu P."/>
            <person name="Storey K.B."/>
            <person name="Huan P."/>
            <person name="Zhang T."/>
            <person name="Zhou Y."/>
            <person name="Zhang J."/>
            <person name="Lin C."/>
            <person name="Li X."/>
            <person name="Xing L."/>
            <person name="Huo D."/>
            <person name="Sun M."/>
            <person name="Wang L."/>
            <person name="Mercier A."/>
            <person name="Li F."/>
            <person name="Yang H."/>
            <person name="Xiang J."/>
        </authorList>
    </citation>
    <scope>NUCLEOTIDE SEQUENCE [LARGE SCALE GENOMIC DNA]</scope>
    <source>
        <strain evidence="23">Shaxun</strain>
        <tissue evidence="23">Muscle</tissue>
    </source>
</reference>
<evidence type="ECO:0000256" key="12">
    <source>
        <dbReference type="ARBA" id="ARBA00022968"/>
    </source>
</evidence>
<evidence type="ECO:0000256" key="15">
    <source>
        <dbReference type="ARBA" id="ARBA00023136"/>
    </source>
</evidence>
<keyword evidence="14" id="KW-0333">Golgi apparatus</keyword>
<keyword evidence="16" id="KW-1015">Disulfide bond</keyword>
<feature type="domain" description="Exostosin GT47" evidence="21">
    <location>
        <begin position="140"/>
        <end position="419"/>
    </location>
</feature>
<dbReference type="EMBL" id="MRZV01000835">
    <property type="protein sequence ID" value="PIK43657.1"/>
    <property type="molecule type" value="Genomic_DNA"/>
</dbReference>
<evidence type="ECO:0000256" key="20">
    <source>
        <dbReference type="SAM" id="Phobius"/>
    </source>
</evidence>
<evidence type="ECO:0000259" key="21">
    <source>
        <dbReference type="Pfam" id="PF03016"/>
    </source>
</evidence>
<name>A0A2G8K6L0_STIJA</name>
<dbReference type="GO" id="GO:0015020">
    <property type="term" value="F:glucuronosyltransferase activity"/>
    <property type="evidence" value="ECO:0007669"/>
    <property type="project" value="UniProtKB-ARBA"/>
</dbReference>
<dbReference type="InterPro" id="IPR029044">
    <property type="entry name" value="Nucleotide-diphossugar_trans"/>
</dbReference>
<evidence type="ECO:0000256" key="10">
    <source>
        <dbReference type="ARBA" id="ARBA00022723"/>
    </source>
</evidence>
<evidence type="ECO:0000256" key="8">
    <source>
        <dbReference type="ARBA" id="ARBA00022679"/>
    </source>
</evidence>
<dbReference type="PANTHER" id="PTHR48261">
    <property type="entry name" value="ACETYLGLUCOSAMINYLTRANSFERASE"/>
    <property type="match status" value="1"/>
</dbReference>
<evidence type="ECO:0000256" key="18">
    <source>
        <dbReference type="ARBA" id="ARBA00023211"/>
    </source>
</evidence>
<evidence type="ECO:0000256" key="6">
    <source>
        <dbReference type="ARBA" id="ARBA00012194"/>
    </source>
</evidence>
<accession>A0A2G8K6L0</accession>
<dbReference type="InterPro" id="IPR015338">
    <property type="entry name" value="GT64_dom"/>
</dbReference>
<keyword evidence="8" id="KW-0808">Transferase</keyword>
<evidence type="ECO:0000256" key="13">
    <source>
        <dbReference type="ARBA" id="ARBA00022989"/>
    </source>
</evidence>
<evidence type="ECO:0000256" key="11">
    <source>
        <dbReference type="ARBA" id="ARBA00022824"/>
    </source>
</evidence>
<dbReference type="Pfam" id="PF03016">
    <property type="entry name" value="Exostosin_GT47"/>
    <property type="match status" value="1"/>
</dbReference>
<dbReference type="SUPFAM" id="SSF53448">
    <property type="entry name" value="Nucleotide-diphospho-sugar transferases"/>
    <property type="match status" value="1"/>
</dbReference>
<dbReference type="Gene3D" id="3.90.550.10">
    <property type="entry name" value="Spore Coat Polysaccharide Biosynthesis Protein SpsA, Chain A"/>
    <property type="match status" value="1"/>
</dbReference>
<proteinExistence type="inferred from homology"/>
<comment type="cofactor">
    <cofactor evidence="1">
        <name>Mn(2+)</name>
        <dbReference type="ChEBI" id="CHEBI:29035"/>
    </cofactor>
</comment>
<evidence type="ECO:0000256" key="4">
    <source>
        <dbReference type="ARBA" id="ARBA00004922"/>
    </source>
</evidence>
<keyword evidence="18" id="KW-0464">Manganese</keyword>
<protein>
    <recommendedName>
        <fullName evidence="19">Exostosin-2</fullName>
        <ecNumber evidence="6">2.4.1.224</ecNumber>
    </recommendedName>
</protein>
<dbReference type="InterPro" id="IPR040911">
    <property type="entry name" value="Exostosin_GT47"/>
</dbReference>
<organism evidence="23 24">
    <name type="scientific">Stichopus japonicus</name>
    <name type="common">Sea cucumber</name>
    <dbReference type="NCBI Taxonomy" id="307972"/>
    <lineage>
        <taxon>Eukaryota</taxon>
        <taxon>Metazoa</taxon>
        <taxon>Echinodermata</taxon>
        <taxon>Eleutherozoa</taxon>
        <taxon>Echinozoa</taxon>
        <taxon>Holothuroidea</taxon>
        <taxon>Aspidochirotacea</taxon>
        <taxon>Aspidochirotida</taxon>
        <taxon>Stichopodidae</taxon>
        <taxon>Apostichopus</taxon>
    </lineage>
</organism>
<evidence type="ECO:0000256" key="1">
    <source>
        <dbReference type="ARBA" id="ARBA00001936"/>
    </source>
</evidence>
<evidence type="ECO:0000256" key="5">
    <source>
        <dbReference type="ARBA" id="ARBA00010271"/>
    </source>
</evidence>
<evidence type="ECO:0000313" key="23">
    <source>
        <dbReference type="EMBL" id="PIK43657.1"/>
    </source>
</evidence>
<dbReference type="OrthoDB" id="5954868at2759"/>
<evidence type="ECO:0000256" key="19">
    <source>
        <dbReference type="ARBA" id="ARBA00069568"/>
    </source>
</evidence>
<evidence type="ECO:0000256" key="3">
    <source>
        <dbReference type="ARBA" id="ARBA00004648"/>
    </source>
</evidence>
<evidence type="ECO:0000256" key="16">
    <source>
        <dbReference type="ARBA" id="ARBA00023157"/>
    </source>
</evidence>
<keyword evidence="10" id="KW-0479">Metal-binding</keyword>
<gene>
    <name evidence="23" type="ORF">BSL78_19492</name>
</gene>
<evidence type="ECO:0000256" key="2">
    <source>
        <dbReference type="ARBA" id="ARBA00004323"/>
    </source>
</evidence>
<sequence>MGTRPVMSIYEESRLQVRVIQTDDPIKLEINFIPVTAEVIVDSTMTNKKTARGPKVKLKYQKYYFILFSVILLGLVVTAVLQFWPHAIDSDNQTNSYYISDWNSLPEVRILESAPLSPKGDTDCNYYTCFDVYRCSYETNRISLYVYPMKKYLHESGQPILQQISREYYDILTAISESEFFTSDPDKACIFVPPLDLLNQNTLKEEKVGQILAQLPRWNGGSNHLLFNMLPGTAPDFNTVLQVPFGKAMIAGGGFSSWTYRPGYDVSIPVYNPALTELDLPDQPDNYERPYLAISAQVGIHKEYRDQLNALSSKHKTILVLDRCEISHEGDSPPSDHLCVGTDQKQYPHILKDARFCIVLRRARLGQQALMDSLFSGCIPVVLIDGYVLPFSDVLDWRRAAVLVREQDLLALPNILEKISPARAHEMRRQGQFFWNKYFKSMKEITLTTLQVINDRVFPYTAKDEAWWNEPIPRKGATNPLFLPLIPPKSHGFTAVVLTYDREESLFAVIKQIAQTPSLSKVLVVWNNQEKSPPSVEHWPKISKPLKVVQTKENKLSNRFFPYDEIETECILAIDDDIVMVTPDELEFGYEVWQEFPDRLVGYPGRLHLWDHETAKWKYESEWTNDISMVLTGVAFYHKYFSYLYTHKMSRHIRDWVDDHMNCEDIAMNFLVTNYTGKPPIKVAPRKKFKCPECTNDEMISANMEHMVERSECIAEFEKSYGMMPLKTAVFRADPVLFKDNVPKELKRFHDIVVCEDLWL</sequence>
<comment type="pathway">
    <text evidence="4">Protein modification; protein glycosylation.</text>
</comment>
<keyword evidence="17" id="KW-0325">Glycoprotein</keyword>
<comment type="subcellular location">
    <subcellularLocation>
        <location evidence="3">Endoplasmic reticulum membrane</location>
        <topology evidence="3">Single-pass type II membrane protein</topology>
    </subcellularLocation>
    <subcellularLocation>
        <location evidence="2">Golgi apparatus membrane</location>
        <topology evidence="2">Single-pass type II membrane protein</topology>
    </subcellularLocation>
</comment>
<evidence type="ECO:0000259" key="22">
    <source>
        <dbReference type="Pfam" id="PF09258"/>
    </source>
</evidence>
<comment type="similarity">
    <text evidence="5">Belongs to the glycosyltransferase 47 family.</text>
</comment>
<dbReference type="STRING" id="307972.A0A2G8K6L0"/>
<dbReference type="GO" id="GO:0000139">
    <property type="term" value="C:Golgi membrane"/>
    <property type="evidence" value="ECO:0007669"/>
    <property type="project" value="UniProtKB-SubCell"/>
</dbReference>
<dbReference type="GO" id="GO:0050508">
    <property type="term" value="F:glucuronosyl-N-acetylglucosaminyl-proteoglycan 4-alpha-N-acetylglucosaminyltransferase activity"/>
    <property type="evidence" value="ECO:0007669"/>
    <property type="project" value="UniProtKB-EC"/>
</dbReference>
<keyword evidence="15 20" id="KW-0472">Membrane</keyword>
<dbReference type="GO" id="GO:0015012">
    <property type="term" value="P:heparan sulfate proteoglycan biosynthetic process"/>
    <property type="evidence" value="ECO:0007669"/>
    <property type="project" value="UniProtKB-ARBA"/>
</dbReference>
<keyword evidence="9 20" id="KW-0812">Transmembrane</keyword>
<dbReference type="GO" id="GO:0005789">
    <property type="term" value="C:endoplasmic reticulum membrane"/>
    <property type="evidence" value="ECO:0007669"/>
    <property type="project" value="UniProtKB-SubCell"/>
</dbReference>
<evidence type="ECO:0000256" key="17">
    <source>
        <dbReference type="ARBA" id="ARBA00023180"/>
    </source>
</evidence>
<keyword evidence="11" id="KW-0256">Endoplasmic reticulum</keyword>
<dbReference type="PANTHER" id="PTHR48261:SF5">
    <property type="entry name" value="EXOSTOSIN GLYCOSYLTRANSFERASE 2"/>
    <property type="match status" value="1"/>
</dbReference>
<feature type="domain" description="Glycosyl transferase 64" evidence="22">
    <location>
        <begin position="493"/>
        <end position="738"/>
    </location>
</feature>
<dbReference type="AlphaFoldDB" id="A0A2G8K6L0"/>
<dbReference type="FunFam" id="3.90.550.10:FF:000035">
    <property type="entry name" value="Putative Exostosin-2"/>
    <property type="match status" value="1"/>
</dbReference>
<keyword evidence="24" id="KW-1185">Reference proteome</keyword>